<evidence type="ECO:0000256" key="8">
    <source>
        <dbReference type="ARBA" id="ARBA00022679"/>
    </source>
</evidence>
<dbReference type="EMBL" id="JRYR02000001">
    <property type="protein sequence ID" value="OHX66137.1"/>
    <property type="molecule type" value="Genomic_DNA"/>
</dbReference>
<dbReference type="GO" id="GO:0030170">
    <property type="term" value="F:pyridoxal phosphate binding"/>
    <property type="evidence" value="ECO:0007669"/>
    <property type="project" value="InterPro"/>
</dbReference>
<keyword evidence="10 12" id="KW-0368">Histidine biosynthesis</keyword>
<evidence type="ECO:0000313" key="15">
    <source>
        <dbReference type="Proteomes" id="UP000179797"/>
    </source>
</evidence>
<dbReference type="SUPFAM" id="SSF53383">
    <property type="entry name" value="PLP-dependent transferases"/>
    <property type="match status" value="1"/>
</dbReference>
<dbReference type="InterPro" id="IPR004839">
    <property type="entry name" value="Aminotransferase_I/II_large"/>
</dbReference>
<feature type="modified residue" description="N6-(pyridoxal phosphate)lysine" evidence="12">
    <location>
        <position position="215"/>
    </location>
</feature>
<gene>
    <name evidence="12" type="primary">hisC</name>
    <name evidence="14" type="ORF">NH26_07125</name>
</gene>
<proteinExistence type="inferred from homology"/>
<comment type="similarity">
    <text evidence="4 12">Belongs to the class-II pyridoxal-phosphate-dependent aminotransferase family. Histidinol-phosphate aminotransferase subfamily.</text>
</comment>
<dbReference type="PANTHER" id="PTHR42885">
    <property type="entry name" value="HISTIDINOL-PHOSPHATE AMINOTRANSFERASE-RELATED"/>
    <property type="match status" value="1"/>
</dbReference>
<comment type="caution">
    <text evidence="14">The sequence shown here is derived from an EMBL/GenBank/DDBJ whole genome shotgun (WGS) entry which is preliminary data.</text>
</comment>
<keyword evidence="8 12" id="KW-0808">Transferase</keyword>
<dbReference type="Gene3D" id="3.40.640.10">
    <property type="entry name" value="Type I PLP-dependent aspartate aminotransferase-like (Major domain)"/>
    <property type="match status" value="1"/>
</dbReference>
<evidence type="ECO:0000256" key="10">
    <source>
        <dbReference type="ARBA" id="ARBA00023102"/>
    </source>
</evidence>
<evidence type="ECO:0000256" key="2">
    <source>
        <dbReference type="ARBA" id="ARBA00005011"/>
    </source>
</evidence>
<dbReference type="UniPathway" id="UPA00031">
    <property type="reaction ID" value="UER00012"/>
</dbReference>
<feature type="domain" description="Aminotransferase class I/classII large" evidence="13">
    <location>
        <begin position="48"/>
        <end position="349"/>
    </location>
</feature>
<evidence type="ECO:0000256" key="7">
    <source>
        <dbReference type="ARBA" id="ARBA00022605"/>
    </source>
</evidence>
<evidence type="ECO:0000256" key="11">
    <source>
        <dbReference type="ARBA" id="ARBA00047481"/>
    </source>
</evidence>
<evidence type="ECO:0000256" key="5">
    <source>
        <dbReference type="ARBA" id="ARBA00011738"/>
    </source>
</evidence>
<evidence type="ECO:0000256" key="1">
    <source>
        <dbReference type="ARBA" id="ARBA00001933"/>
    </source>
</evidence>
<comment type="catalytic activity">
    <reaction evidence="11 12">
        <text>L-histidinol phosphate + 2-oxoglutarate = 3-(imidazol-4-yl)-2-oxopropyl phosphate + L-glutamate</text>
        <dbReference type="Rhea" id="RHEA:23744"/>
        <dbReference type="ChEBI" id="CHEBI:16810"/>
        <dbReference type="ChEBI" id="CHEBI:29985"/>
        <dbReference type="ChEBI" id="CHEBI:57766"/>
        <dbReference type="ChEBI" id="CHEBI:57980"/>
        <dbReference type="EC" id="2.6.1.9"/>
    </reaction>
</comment>
<dbReference type="STRING" id="915059.NH26_07125"/>
<keyword evidence="15" id="KW-1185">Reference proteome</keyword>
<evidence type="ECO:0000313" key="14">
    <source>
        <dbReference type="EMBL" id="OHX66137.1"/>
    </source>
</evidence>
<dbReference type="RefSeq" id="WP_044218537.1">
    <property type="nucleotide sequence ID" value="NZ_JRYR02000001.1"/>
</dbReference>
<accession>A0A1S1YYQ8</accession>
<dbReference type="EC" id="2.6.1.9" evidence="12"/>
<dbReference type="OrthoDB" id="9813612at2"/>
<evidence type="ECO:0000256" key="9">
    <source>
        <dbReference type="ARBA" id="ARBA00022898"/>
    </source>
</evidence>
<evidence type="ECO:0000256" key="6">
    <source>
        <dbReference type="ARBA" id="ARBA00022576"/>
    </source>
</evidence>
<dbReference type="CDD" id="cd00609">
    <property type="entry name" value="AAT_like"/>
    <property type="match status" value="1"/>
</dbReference>
<comment type="pathway">
    <text evidence="2 12">Amino-acid biosynthesis; L-histidine biosynthesis; L-histidine from 5-phospho-alpha-D-ribose 1-diphosphate: step 7/9.</text>
</comment>
<keyword evidence="7 12" id="KW-0028">Amino-acid biosynthesis</keyword>
<dbReference type="InterPro" id="IPR015422">
    <property type="entry name" value="PyrdxlP-dep_Trfase_small"/>
</dbReference>
<dbReference type="Proteomes" id="UP000179797">
    <property type="component" value="Unassembled WGS sequence"/>
</dbReference>
<comment type="subunit">
    <text evidence="5 12">Homodimer.</text>
</comment>
<reference evidence="14 15" key="1">
    <citation type="journal article" date="2012" name="Int. J. Syst. Evol. Microbiol.">
        <title>Flammeovirga pacifica sp. nov., isolated from deep-sea sediment.</title>
        <authorList>
            <person name="Xu H."/>
            <person name="Fu Y."/>
            <person name="Yang N."/>
            <person name="Ding Z."/>
            <person name="Lai Q."/>
            <person name="Zeng R."/>
        </authorList>
    </citation>
    <scope>NUCLEOTIDE SEQUENCE [LARGE SCALE GENOMIC DNA]</scope>
    <source>
        <strain evidence="15">DSM 24597 / LMG 26175 / WPAGA1</strain>
    </source>
</reference>
<dbReference type="PROSITE" id="PS00599">
    <property type="entry name" value="AA_TRANSFER_CLASS_2"/>
    <property type="match status" value="1"/>
</dbReference>
<evidence type="ECO:0000256" key="3">
    <source>
        <dbReference type="ARBA" id="ARBA00005189"/>
    </source>
</evidence>
<dbReference type="PANTHER" id="PTHR42885:SF2">
    <property type="entry name" value="HISTIDINOL-PHOSPHATE AMINOTRANSFERASE"/>
    <property type="match status" value="1"/>
</dbReference>
<dbReference type="GO" id="GO:0000105">
    <property type="term" value="P:L-histidine biosynthetic process"/>
    <property type="evidence" value="ECO:0007669"/>
    <property type="project" value="UniProtKB-UniRule"/>
</dbReference>
<keyword evidence="9 12" id="KW-0663">Pyridoxal phosphate</keyword>
<comment type="cofactor">
    <cofactor evidence="1 12">
        <name>pyridoxal 5'-phosphate</name>
        <dbReference type="ChEBI" id="CHEBI:597326"/>
    </cofactor>
</comment>
<dbReference type="HAMAP" id="MF_01023">
    <property type="entry name" value="HisC_aminotrans_2"/>
    <property type="match status" value="1"/>
</dbReference>
<evidence type="ECO:0000259" key="13">
    <source>
        <dbReference type="Pfam" id="PF00155"/>
    </source>
</evidence>
<dbReference type="NCBIfam" id="TIGR01141">
    <property type="entry name" value="hisC"/>
    <property type="match status" value="1"/>
</dbReference>
<dbReference type="AlphaFoldDB" id="A0A1S1YYQ8"/>
<dbReference type="InterPro" id="IPR015424">
    <property type="entry name" value="PyrdxlP-dep_Trfase"/>
</dbReference>
<evidence type="ECO:0000256" key="12">
    <source>
        <dbReference type="HAMAP-Rule" id="MF_01023"/>
    </source>
</evidence>
<organism evidence="14 15">
    <name type="scientific">Flammeovirga pacifica</name>
    <dbReference type="NCBI Taxonomy" id="915059"/>
    <lineage>
        <taxon>Bacteria</taxon>
        <taxon>Pseudomonadati</taxon>
        <taxon>Bacteroidota</taxon>
        <taxon>Cytophagia</taxon>
        <taxon>Cytophagales</taxon>
        <taxon>Flammeovirgaceae</taxon>
        <taxon>Flammeovirga</taxon>
    </lineage>
</organism>
<sequence>MENSVFDMTSLLRDHIRTMKPYSSARDEFEEVSDDFVFLDANENPFGTATGEKYNRYPDPYQRAVKEKLSVVKNVPKENIFLGNGSDEPIDLLFRAFVEAGQDNVIILPPTYGMYQVSATLNNVELREVPLTKELDLDTKGILNSIDEYTKIIFVCSPNNPTGNSMSIDKIETLLDNFNGLVVVDEAYIDFSDQESFSQRLSQYPNLIVLQTFSKAWGMAGLRLGMMFASQEIIRIFNIIKPPYNINQLTQEKALECLDHVDKVDEMVETMINERTRLKEELEKLPQVKNIYPSDANFLLIQVENATSDYKKLIDNNVVIRNRANVLLCEEGLRISIGTKEENDKFITAFKAL</sequence>
<keyword evidence="6 12" id="KW-0032">Aminotransferase</keyword>
<dbReference type="Gene3D" id="3.90.1150.10">
    <property type="entry name" value="Aspartate Aminotransferase, domain 1"/>
    <property type="match status" value="1"/>
</dbReference>
<evidence type="ECO:0000256" key="4">
    <source>
        <dbReference type="ARBA" id="ARBA00007970"/>
    </source>
</evidence>
<dbReference type="InterPro" id="IPR015421">
    <property type="entry name" value="PyrdxlP-dep_Trfase_major"/>
</dbReference>
<dbReference type="InterPro" id="IPR005861">
    <property type="entry name" value="HisP_aminotrans"/>
</dbReference>
<comment type="pathway">
    <text evidence="3">Lipid metabolism.</text>
</comment>
<dbReference type="GO" id="GO:0004400">
    <property type="term" value="F:histidinol-phosphate transaminase activity"/>
    <property type="evidence" value="ECO:0007669"/>
    <property type="project" value="UniProtKB-UniRule"/>
</dbReference>
<protein>
    <recommendedName>
        <fullName evidence="12">Histidinol-phosphate aminotransferase</fullName>
        <ecNumber evidence="12">2.6.1.9</ecNumber>
    </recommendedName>
    <alternativeName>
        <fullName evidence="12">Imidazole acetol-phosphate transaminase</fullName>
    </alternativeName>
</protein>
<dbReference type="InterPro" id="IPR001917">
    <property type="entry name" value="Aminotrans_II_pyridoxalP_BS"/>
</dbReference>
<dbReference type="Pfam" id="PF00155">
    <property type="entry name" value="Aminotran_1_2"/>
    <property type="match status" value="1"/>
</dbReference>
<name>A0A1S1YYQ8_FLAPC</name>